<gene>
    <name evidence="2" type="ORF">GCM10017566_55880</name>
</gene>
<keyword evidence="1" id="KW-1133">Transmembrane helix</keyword>
<evidence type="ECO:0000313" key="3">
    <source>
        <dbReference type="Proteomes" id="UP000658656"/>
    </source>
</evidence>
<dbReference type="RefSeq" id="WP_145935805.1">
    <property type="nucleotide sequence ID" value="NZ_BNAV01000010.1"/>
</dbReference>
<proteinExistence type="predicted"/>
<comment type="caution">
    <text evidence="2">The sequence shown here is derived from an EMBL/GenBank/DDBJ whole genome shotgun (WGS) entry which is preliminary data.</text>
</comment>
<evidence type="ECO:0000256" key="1">
    <source>
        <dbReference type="SAM" id="Phobius"/>
    </source>
</evidence>
<dbReference type="NCBIfam" id="NF041390">
    <property type="entry name" value="TadE_Rv3655c"/>
    <property type="match status" value="1"/>
</dbReference>
<evidence type="ECO:0008006" key="4">
    <source>
        <dbReference type="Google" id="ProtNLM"/>
    </source>
</evidence>
<dbReference type="OrthoDB" id="4481209at2"/>
<accession>A0A8H9MFU7</accession>
<dbReference type="Proteomes" id="UP000658656">
    <property type="component" value="Unassembled WGS sequence"/>
</dbReference>
<name>A0A8H9MFU7_9PSEU</name>
<reference evidence="2" key="2">
    <citation type="submission" date="2020-09" db="EMBL/GenBank/DDBJ databases">
        <authorList>
            <person name="Sun Q."/>
            <person name="Zhou Y."/>
        </authorList>
    </citation>
    <scope>NUCLEOTIDE SEQUENCE</scope>
    <source>
        <strain evidence="2">CGMCC 4.7679</strain>
    </source>
</reference>
<reference evidence="2" key="1">
    <citation type="journal article" date="2014" name="Int. J. Syst. Evol. Microbiol.">
        <title>Complete genome sequence of Corynebacterium casei LMG S-19264T (=DSM 44701T), isolated from a smear-ripened cheese.</title>
        <authorList>
            <consortium name="US DOE Joint Genome Institute (JGI-PGF)"/>
            <person name="Walter F."/>
            <person name="Albersmeier A."/>
            <person name="Kalinowski J."/>
            <person name="Ruckert C."/>
        </authorList>
    </citation>
    <scope>NUCLEOTIDE SEQUENCE</scope>
    <source>
        <strain evidence="2">CGMCC 4.7679</strain>
    </source>
</reference>
<dbReference type="InterPro" id="IPR049790">
    <property type="entry name" value="Rv3655c/TadE"/>
</dbReference>
<organism evidence="2 3">
    <name type="scientific">Amycolatopsis bartoniae</name>
    <dbReference type="NCBI Taxonomy" id="941986"/>
    <lineage>
        <taxon>Bacteria</taxon>
        <taxon>Bacillati</taxon>
        <taxon>Actinomycetota</taxon>
        <taxon>Actinomycetes</taxon>
        <taxon>Pseudonocardiales</taxon>
        <taxon>Pseudonocardiaceae</taxon>
        <taxon>Amycolatopsis</taxon>
    </lineage>
</organism>
<feature type="transmembrane region" description="Helical" evidence="1">
    <location>
        <begin position="20"/>
        <end position="41"/>
    </location>
</feature>
<dbReference type="AlphaFoldDB" id="A0A8H9MFU7"/>
<dbReference type="EMBL" id="BNAV01000010">
    <property type="protein sequence ID" value="GHF74859.1"/>
    <property type="molecule type" value="Genomic_DNA"/>
</dbReference>
<sequence>MTPPARAESDRGAVTVEAAIGLGVLAIMFSLVLAGVFMASWQLRCVDAAQEAARLAARGDQAGADQAVDSLAPPGARLAIQTSGEQITTDVTASPPGGLLPGITLRGHAYALVEPEVSDASG</sequence>
<keyword evidence="1" id="KW-0812">Transmembrane</keyword>
<keyword evidence="3" id="KW-1185">Reference proteome</keyword>
<protein>
    <recommendedName>
        <fullName evidence="4">Pilus assembly protein</fullName>
    </recommendedName>
</protein>
<keyword evidence="1" id="KW-0472">Membrane</keyword>
<evidence type="ECO:0000313" key="2">
    <source>
        <dbReference type="EMBL" id="GHF74859.1"/>
    </source>
</evidence>